<sequence>MSGGCAVESYWYHQRLSSLRMRLDGPSSHFIIIFMCDTLITPASRPDIYFTNPHISIPPLLAPYTPSLGNIYYVHLRLVRCYCCVIAILPLSPTSISVREIALSGTQNPPPAA</sequence>
<dbReference type="EMBL" id="BRPK01000011">
    <property type="protein sequence ID" value="GLB42470.1"/>
    <property type="molecule type" value="Genomic_DNA"/>
</dbReference>
<keyword evidence="2" id="KW-1185">Reference proteome</keyword>
<dbReference type="AlphaFoldDB" id="A0A9P3PUX7"/>
<accession>A0A9P3PUX7</accession>
<dbReference type="Proteomes" id="UP001063166">
    <property type="component" value="Unassembled WGS sequence"/>
</dbReference>
<reference evidence="1" key="1">
    <citation type="submission" date="2022-07" db="EMBL/GenBank/DDBJ databases">
        <title>The genome of Lyophyllum shimeji provides insight into the initial evolution of ectomycorrhizal fungal genome.</title>
        <authorList>
            <person name="Kobayashi Y."/>
            <person name="Shibata T."/>
            <person name="Hirakawa H."/>
            <person name="Shigenobu S."/>
            <person name="Nishiyama T."/>
            <person name="Yamada A."/>
            <person name="Hasebe M."/>
            <person name="Kawaguchi M."/>
        </authorList>
    </citation>
    <scope>NUCLEOTIDE SEQUENCE</scope>
    <source>
        <strain evidence="1">AT787</strain>
    </source>
</reference>
<comment type="caution">
    <text evidence="1">The sequence shown here is derived from an EMBL/GenBank/DDBJ whole genome shotgun (WGS) entry which is preliminary data.</text>
</comment>
<name>A0A9P3PUX7_LYOSH</name>
<evidence type="ECO:0000313" key="2">
    <source>
        <dbReference type="Proteomes" id="UP001063166"/>
    </source>
</evidence>
<evidence type="ECO:0000313" key="1">
    <source>
        <dbReference type="EMBL" id="GLB42470.1"/>
    </source>
</evidence>
<protein>
    <submittedName>
        <fullName evidence="1">Uncharacterized protein</fullName>
    </submittedName>
</protein>
<proteinExistence type="predicted"/>
<gene>
    <name evidence="1" type="ORF">LshimejAT787_1104850</name>
</gene>
<organism evidence="1 2">
    <name type="scientific">Lyophyllum shimeji</name>
    <name type="common">Hon-shimeji</name>
    <name type="synonym">Tricholoma shimeji</name>
    <dbReference type="NCBI Taxonomy" id="47721"/>
    <lineage>
        <taxon>Eukaryota</taxon>
        <taxon>Fungi</taxon>
        <taxon>Dikarya</taxon>
        <taxon>Basidiomycota</taxon>
        <taxon>Agaricomycotina</taxon>
        <taxon>Agaricomycetes</taxon>
        <taxon>Agaricomycetidae</taxon>
        <taxon>Agaricales</taxon>
        <taxon>Tricholomatineae</taxon>
        <taxon>Lyophyllaceae</taxon>
        <taxon>Lyophyllum</taxon>
    </lineage>
</organism>